<dbReference type="OrthoDB" id="2447089at2759"/>
<evidence type="ECO:0000313" key="2">
    <source>
        <dbReference type="EMBL" id="RIB22904.1"/>
    </source>
</evidence>
<feature type="region of interest" description="Disordered" evidence="1">
    <location>
        <begin position="1"/>
        <end position="25"/>
    </location>
</feature>
<organism evidence="2 3">
    <name type="scientific">Gigaspora rosea</name>
    <dbReference type="NCBI Taxonomy" id="44941"/>
    <lineage>
        <taxon>Eukaryota</taxon>
        <taxon>Fungi</taxon>
        <taxon>Fungi incertae sedis</taxon>
        <taxon>Mucoromycota</taxon>
        <taxon>Glomeromycotina</taxon>
        <taxon>Glomeromycetes</taxon>
        <taxon>Diversisporales</taxon>
        <taxon>Gigasporaceae</taxon>
        <taxon>Gigaspora</taxon>
    </lineage>
</organism>
<comment type="caution">
    <text evidence="2">The sequence shown here is derived from an EMBL/GenBank/DDBJ whole genome shotgun (WGS) entry which is preliminary data.</text>
</comment>
<reference evidence="2 3" key="1">
    <citation type="submission" date="2018-06" db="EMBL/GenBank/DDBJ databases">
        <title>Comparative genomics reveals the genomic features of Rhizophagus irregularis, R. cerebriforme, R. diaphanum and Gigaspora rosea, and their symbiotic lifestyle signature.</title>
        <authorList>
            <person name="Morin E."/>
            <person name="San Clemente H."/>
            <person name="Chen E.C.H."/>
            <person name="De La Providencia I."/>
            <person name="Hainaut M."/>
            <person name="Kuo A."/>
            <person name="Kohler A."/>
            <person name="Murat C."/>
            <person name="Tang N."/>
            <person name="Roy S."/>
            <person name="Loubradou J."/>
            <person name="Henrissat B."/>
            <person name="Grigoriev I.V."/>
            <person name="Corradi N."/>
            <person name="Roux C."/>
            <person name="Martin F.M."/>
        </authorList>
    </citation>
    <scope>NUCLEOTIDE SEQUENCE [LARGE SCALE GENOMIC DNA]</scope>
    <source>
        <strain evidence="2 3">DAOM 194757</strain>
    </source>
</reference>
<name>A0A397VKB0_9GLOM</name>
<evidence type="ECO:0008006" key="4">
    <source>
        <dbReference type="Google" id="ProtNLM"/>
    </source>
</evidence>
<evidence type="ECO:0000313" key="3">
    <source>
        <dbReference type="Proteomes" id="UP000266673"/>
    </source>
</evidence>
<dbReference type="AlphaFoldDB" id="A0A397VKB0"/>
<dbReference type="EMBL" id="QKWP01000287">
    <property type="protein sequence ID" value="RIB22904.1"/>
    <property type="molecule type" value="Genomic_DNA"/>
</dbReference>
<accession>A0A397VKB0</accession>
<evidence type="ECO:0000256" key="1">
    <source>
        <dbReference type="SAM" id="MobiDB-lite"/>
    </source>
</evidence>
<gene>
    <name evidence="2" type="ORF">C2G38_2140003</name>
</gene>
<proteinExistence type="predicted"/>
<sequence>MTNNEYTERATNNEYTERATNNEYTKHATNNYNEISNDLASETGSSIQTESSNAYFDAKEAIDKAKKKRANQSLIKWIVSSGILFSAFDNPYFEDYTKALNPSYDPPKRTDLTTSILDSEAANIIIKVDKELSKAKNLTLCIDSWCSPLKHSSYAFVIITSEKKQGFREDWTEKFTAVVSDAESSITAAKRQVLEQEHQIFICANNVKNLINDRQFWIDIEQLRNILGNFLEVGIYKNYVFRKMIEIWKQIGGGDISADPFDDEFIPSDTITDWWLSIDLKKNEDHIKTLTLKVLSVLPHNATCEQLFSILNWYLGKRQTRISIEHLEVMAQMHSFLVKNAKLELNFVEQNLRQKDLLSIFNKIASSIEDGSDLFSEEDSFTGTFLEEHDEEKTDEELEDLV</sequence>
<protein>
    <recommendedName>
        <fullName evidence="4">HAT C-terminal dimerisation domain-containing protein</fullName>
    </recommendedName>
</protein>
<keyword evidence="3" id="KW-1185">Reference proteome</keyword>
<dbReference type="Proteomes" id="UP000266673">
    <property type="component" value="Unassembled WGS sequence"/>
</dbReference>